<comment type="similarity">
    <text evidence="2">Belongs to the ADIPOR family.</text>
</comment>
<gene>
    <name evidence="8" type="ORF">LTR97_011915</name>
</gene>
<evidence type="ECO:0000256" key="5">
    <source>
        <dbReference type="ARBA" id="ARBA00023136"/>
    </source>
</evidence>
<comment type="subcellular location">
    <subcellularLocation>
        <location evidence="1">Membrane</location>
        <topology evidence="1">Multi-pass membrane protein</topology>
    </subcellularLocation>
</comment>
<dbReference type="GO" id="GO:0046872">
    <property type="term" value="F:metal ion binding"/>
    <property type="evidence" value="ECO:0007669"/>
    <property type="project" value="UniProtKB-KW"/>
</dbReference>
<evidence type="ECO:0000313" key="9">
    <source>
        <dbReference type="Proteomes" id="UP001310594"/>
    </source>
</evidence>
<accession>A0AAN7VY43</accession>
<dbReference type="EMBL" id="JAVRQU010000023">
    <property type="protein sequence ID" value="KAK5690754.1"/>
    <property type="molecule type" value="Genomic_DNA"/>
</dbReference>
<dbReference type="Pfam" id="PF03006">
    <property type="entry name" value="HlyIII"/>
    <property type="match status" value="1"/>
</dbReference>
<dbReference type="Proteomes" id="UP001310594">
    <property type="component" value="Unassembled WGS sequence"/>
</dbReference>
<feature type="binding site" evidence="6">
    <location>
        <position position="83"/>
    </location>
    <ligand>
        <name>Zn(2+)</name>
        <dbReference type="ChEBI" id="CHEBI:29105"/>
    </ligand>
</feature>
<evidence type="ECO:0000256" key="2">
    <source>
        <dbReference type="ARBA" id="ARBA00007018"/>
    </source>
</evidence>
<dbReference type="AlphaFoldDB" id="A0AAN7VY43"/>
<proteinExistence type="inferred from homology"/>
<evidence type="ECO:0000313" key="8">
    <source>
        <dbReference type="EMBL" id="KAK5690754.1"/>
    </source>
</evidence>
<dbReference type="GO" id="GO:0016020">
    <property type="term" value="C:membrane"/>
    <property type="evidence" value="ECO:0007669"/>
    <property type="project" value="UniProtKB-SubCell"/>
</dbReference>
<evidence type="ECO:0000256" key="4">
    <source>
        <dbReference type="ARBA" id="ARBA00022989"/>
    </source>
</evidence>
<keyword evidence="6" id="KW-0479">Metal-binding</keyword>
<protein>
    <submittedName>
        <fullName evidence="8">Uncharacterized protein</fullName>
    </submittedName>
</protein>
<evidence type="ECO:0000256" key="7">
    <source>
        <dbReference type="SAM" id="Phobius"/>
    </source>
</evidence>
<keyword evidence="3 7" id="KW-0812">Transmembrane</keyword>
<organism evidence="8 9">
    <name type="scientific">Elasticomyces elasticus</name>
    <dbReference type="NCBI Taxonomy" id="574655"/>
    <lineage>
        <taxon>Eukaryota</taxon>
        <taxon>Fungi</taxon>
        <taxon>Dikarya</taxon>
        <taxon>Ascomycota</taxon>
        <taxon>Pezizomycotina</taxon>
        <taxon>Dothideomycetes</taxon>
        <taxon>Dothideomycetidae</taxon>
        <taxon>Mycosphaerellales</taxon>
        <taxon>Teratosphaeriaceae</taxon>
        <taxon>Elasticomyces</taxon>
    </lineage>
</organism>
<evidence type="ECO:0000256" key="3">
    <source>
        <dbReference type="ARBA" id="ARBA00022692"/>
    </source>
</evidence>
<keyword evidence="4 7" id="KW-1133">Transmembrane helix</keyword>
<dbReference type="GO" id="GO:0006882">
    <property type="term" value="P:intracellular zinc ion homeostasis"/>
    <property type="evidence" value="ECO:0007669"/>
    <property type="project" value="TreeGrafter"/>
</dbReference>
<reference evidence="8" key="1">
    <citation type="submission" date="2023-08" db="EMBL/GenBank/DDBJ databases">
        <title>Black Yeasts Isolated from many extreme environments.</title>
        <authorList>
            <person name="Coleine C."/>
            <person name="Stajich J.E."/>
            <person name="Selbmann L."/>
        </authorList>
    </citation>
    <scope>NUCLEOTIDE SEQUENCE</scope>
    <source>
        <strain evidence="8">CCFEE 5810</strain>
    </source>
</reference>
<feature type="binding site" evidence="6">
    <location>
        <position position="79"/>
    </location>
    <ligand>
        <name>Zn(2+)</name>
        <dbReference type="ChEBI" id="CHEBI:29105"/>
    </ligand>
</feature>
<evidence type="ECO:0000256" key="6">
    <source>
        <dbReference type="PIRSR" id="PIRSR604254-1"/>
    </source>
</evidence>
<keyword evidence="6" id="KW-0862">Zinc</keyword>
<evidence type="ECO:0000256" key="1">
    <source>
        <dbReference type="ARBA" id="ARBA00004141"/>
    </source>
</evidence>
<feature type="transmembrane region" description="Helical" evidence="7">
    <location>
        <begin position="82"/>
        <end position="104"/>
    </location>
</feature>
<feature type="transmembrane region" description="Helical" evidence="7">
    <location>
        <begin position="6"/>
        <end position="30"/>
    </location>
</feature>
<sequence length="106" mass="11814">MDRAGRTYRVIAFVGLGAFWIVFLLHGCLLCKGAGQRRRFGLEWLALVASLNVTGAACYALRFPERWFPYRFDLVGSSHQIFHVAVLIAGIVHYKALAEVFGAVRG</sequence>
<dbReference type="InterPro" id="IPR004254">
    <property type="entry name" value="AdipoR/HlyIII-related"/>
</dbReference>
<keyword evidence="5 7" id="KW-0472">Membrane</keyword>
<dbReference type="PANTHER" id="PTHR20855:SF52">
    <property type="entry name" value="ADIPONECTIN RECEPTOR PROTEIN"/>
    <property type="match status" value="1"/>
</dbReference>
<comment type="caution">
    <text evidence="8">The sequence shown here is derived from an EMBL/GenBank/DDBJ whole genome shotgun (WGS) entry which is preliminary data.</text>
</comment>
<name>A0AAN7VY43_9PEZI</name>
<feature type="transmembrane region" description="Helical" evidence="7">
    <location>
        <begin position="42"/>
        <end position="62"/>
    </location>
</feature>
<dbReference type="GO" id="GO:0038023">
    <property type="term" value="F:signaling receptor activity"/>
    <property type="evidence" value="ECO:0007669"/>
    <property type="project" value="TreeGrafter"/>
</dbReference>
<dbReference type="PANTHER" id="PTHR20855">
    <property type="entry name" value="ADIPOR/PROGESTIN RECEPTOR-RELATED"/>
    <property type="match status" value="1"/>
</dbReference>